<evidence type="ECO:0000259" key="1">
    <source>
        <dbReference type="SMART" id="SM00860"/>
    </source>
</evidence>
<organism evidence="2 3">
    <name type="scientific">Pelosinus propionicus DSM 13327</name>
    <dbReference type="NCBI Taxonomy" id="1123291"/>
    <lineage>
        <taxon>Bacteria</taxon>
        <taxon>Bacillati</taxon>
        <taxon>Bacillota</taxon>
        <taxon>Negativicutes</taxon>
        <taxon>Selenomonadales</taxon>
        <taxon>Sporomusaceae</taxon>
        <taxon>Pelosinus</taxon>
    </lineage>
</organism>
<dbReference type="InterPro" id="IPR037883">
    <property type="entry name" value="Knr4/Smi1-like_sf"/>
</dbReference>
<dbReference type="SUPFAM" id="SSF160631">
    <property type="entry name" value="SMI1/KNR4-like"/>
    <property type="match status" value="1"/>
</dbReference>
<dbReference type="Gene3D" id="3.40.1580.10">
    <property type="entry name" value="SMI1/KNR4-like"/>
    <property type="match status" value="1"/>
</dbReference>
<dbReference type="STRING" id="1123291.SAMN04490355_10897"/>
<proteinExistence type="predicted"/>
<evidence type="ECO:0000313" key="2">
    <source>
        <dbReference type="EMBL" id="SFM36570.1"/>
    </source>
</evidence>
<gene>
    <name evidence="2" type="ORF">SAMN04490355_10897</name>
</gene>
<accession>A0A1I4QAD6</accession>
<dbReference type="SMART" id="SM00860">
    <property type="entry name" value="SMI1_KNR4"/>
    <property type="match status" value="1"/>
</dbReference>
<dbReference type="InterPro" id="IPR018958">
    <property type="entry name" value="Knr4/Smi1-like_dom"/>
</dbReference>
<dbReference type="Proteomes" id="UP000199520">
    <property type="component" value="Unassembled WGS sequence"/>
</dbReference>
<evidence type="ECO:0000313" key="3">
    <source>
        <dbReference type="Proteomes" id="UP000199520"/>
    </source>
</evidence>
<dbReference type="OrthoDB" id="8657476at2"/>
<keyword evidence="3" id="KW-1185">Reference proteome</keyword>
<dbReference type="Pfam" id="PF14568">
    <property type="entry name" value="SUKH_6"/>
    <property type="match status" value="1"/>
</dbReference>
<protein>
    <submittedName>
        <fullName evidence="2">SMI1 / KNR4 family (SUKH-1)</fullName>
    </submittedName>
</protein>
<dbReference type="EMBL" id="FOTS01000089">
    <property type="protein sequence ID" value="SFM36570.1"/>
    <property type="molecule type" value="Genomic_DNA"/>
</dbReference>
<reference evidence="3" key="1">
    <citation type="submission" date="2016-10" db="EMBL/GenBank/DDBJ databases">
        <authorList>
            <person name="Varghese N."/>
            <person name="Submissions S."/>
        </authorList>
    </citation>
    <scope>NUCLEOTIDE SEQUENCE [LARGE SCALE GENOMIC DNA]</scope>
    <source>
        <strain evidence="3">DSM 13327</strain>
    </source>
</reference>
<dbReference type="AlphaFoldDB" id="A0A1I4QAD6"/>
<name>A0A1I4QAD6_9FIRM</name>
<sequence>MKKEYFKEFKNSSFWDDSDYAIKEYVSTPPTDDLIASVEQDLGYKLPASYIEMMKLHNGGIPLNTCFPTNEPTSWAEDHIAITGIMGIGREKAYSICGQLGSLFMIDEWGYPDFGVVICDCPSAGHDVVMLDYRKCGRNGEPEVIHVDQECDYEVTFLAKDFETFIRGLVNEKVYDTSEKDKETALEKVARGEFSPLLAKLCAHATEVENLEDKIREICTKIVEKKGFFALHADELSILMYDLQFWLYTKFQPSIDRERYLKDYEMILVFSGEFSTGGYAPSFITDWLNDRVGKGMIIETSETIRFTETAKEQLLNRLNETNNGEKLYNIAYLLVE</sequence>
<feature type="domain" description="Knr4/Smi1-like" evidence="1">
    <location>
        <begin position="29"/>
        <end position="168"/>
    </location>
</feature>